<dbReference type="GeneID" id="61230872"/>
<protein>
    <recommendedName>
        <fullName evidence="3">Type 4 fimbrial biogenesis protein PilX N-terminal domain-containing protein</fullName>
    </recommendedName>
</protein>
<evidence type="ECO:0008006" key="3">
    <source>
        <dbReference type="Google" id="ProtNLM"/>
    </source>
</evidence>
<comment type="caution">
    <text evidence="1">The sequence shown here is derived from an EMBL/GenBank/DDBJ whole genome shotgun (WGS) entry which is preliminary data.</text>
</comment>
<organism evidence="1 2">
    <name type="scientific">Photobacterium angustum</name>
    <dbReference type="NCBI Taxonomy" id="661"/>
    <lineage>
        <taxon>Bacteria</taxon>
        <taxon>Pseudomonadati</taxon>
        <taxon>Pseudomonadota</taxon>
        <taxon>Gammaproteobacteria</taxon>
        <taxon>Vibrionales</taxon>
        <taxon>Vibrionaceae</taxon>
        <taxon>Photobacterium</taxon>
    </lineage>
</organism>
<proteinExistence type="predicted"/>
<evidence type="ECO:0000313" key="2">
    <source>
        <dbReference type="Proteomes" id="UP000241440"/>
    </source>
</evidence>
<dbReference type="RefSeq" id="WP_045083793.1">
    <property type="nucleotide sequence ID" value="NZ_JZSX01000006.1"/>
</dbReference>
<accession>A0A855SB52</accession>
<reference evidence="1 2" key="1">
    <citation type="submission" date="2018-01" db="EMBL/GenBank/DDBJ databases">
        <title>Whole genome sequencing of Histamine producing bacteria.</title>
        <authorList>
            <person name="Butler K."/>
        </authorList>
    </citation>
    <scope>NUCLEOTIDE SEQUENCE [LARGE SCALE GENOMIC DNA]</scope>
    <source>
        <strain evidence="1 2">A2-1</strain>
    </source>
</reference>
<gene>
    <name evidence="1" type="ORF">C0W41_16535</name>
</gene>
<dbReference type="AlphaFoldDB" id="A0A855SB52"/>
<evidence type="ECO:0000313" key="1">
    <source>
        <dbReference type="EMBL" id="PSX06075.1"/>
    </source>
</evidence>
<name>A0A855SB52_PHOAN</name>
<dbReference type="Proteomes" id="UP000241440">
    <property type="component" value="Unassembled WGS sequence"/>
</dbReference>
<dbReference type="EMBL" id="PYOY01000009">
    <property type="protein sequence ID" value="PSX06075.1"/>
    <property type="molecule type" value="Genomic_DNA"/>
</dbReference>
<sequence>MKSQKGMTTLLITSMLLIVALLFSLASYKNLFYQIKRTQNEVVARQSHWLSEGGLECGFTIISNEQDATADISNCKMMTDYKLDELILSGPNPYLLTSVSSNRKVFKTLEVKGGESSGVVKSSADLYFNGDYRFFPDPGNEVDSNKWECVLLRYLNNIFIHNNSAAGIAGVSGIGSNDLNYHNSPYNDFYSAPTDVHTCQTTALSVTDSYRTPVQTQLQSNFNADIIDESSMDLFKETFGVSSSEWITIRDGGIFTPITVTNPSQCASDIESVLTIDQRYVWVTGNCSIESGTGFNDLKTKTDSVGGAFILVHKGLLSFGGASELNAVVYHFNDGYSPNKTSGNDWSSLSIGTTVLSDSMYVPTEGSVIPTTMKNNVVFYMYGSFVPSGGFILDAEDKVSYFNSSINMSFDGELISELLTPFAKPKWVQGSWNDL</sequence>